<comment type="caution">
    <text evidence="1">The sequence shown here is derived from an EMBL/GenBank/DDBJ whole genome shotgun (WGS) entry which is preliminary data.</text>
</comment>
<gene>
    <name evidence="1" type="ORF">FTOL_08958</name>
</gene>
<evidence type="ECO:0000313" key="2">
    <source>
        <dbReference type="Proteomes" id="UP001187734"/>
    </source>
</evidence>
<name>A0AAE8MG60_9HYPO</name>
<dbReference type="Gene3D" id="3.30.559.10">
    <property type="entry name" value="Chloramphenicol acetyltransferase-like domain"/>
    <property type="match status" value="2"/>
</dbReference>
<proteinExistence type="predicted"/>
<evidence type="ECO:0008006" key="3">
    <source>
        <dbReference type="Google" id="ProtNLM"/>
    </source>
</evidence>
<sequence length="516" mass="57623">MALHTIRRAVLGQARQPPNYPTNPTDTILPVYYFDDTPLLHNCVQCWTLRFNEPLDAEMLHRSLSDVLDRPGWRKLGGRVRMDNKGKLEIHVPLEFTSARPAVRFHHDKYEVTIAGHPLASRLPQPTPDKPSIQDRSDFTSLGVPPGTPLCLNDYLKSDHPQLTLHVVSFTDATLVSICWPHIAVDAMSLRELGIAWTLALSGRASEILPMLSSGDDPMGQAGNDPAFTKPYSLVQHQVNGWQVYVFAIFYVFDLIRWRKMESKTIFLPRKTVEQLRNEAMESLNENGSYPFISEGDTIISWLSILIASALFPRASNRPLAIGNAFDLRGRAPSLFPAGSDQGAYVQNAIFPCWTIIPAESVHRPKHNTLGNIALALRTTIQQQTTEDSIHAQARLTREALDFCGIPPLFGDAKSFFLQFTNWSKCNFFEALDFSAAITDKSDFVTAQKASSSWQSSALTRGRPVYYHILGISPNNALGRNISIISKTPNGDYWIDGSYPPEVWKAMKSTIGTRSA</sequence>
<organism evidence="1 2">
    <name type="scientific">Fusarium torulosum</name>
    <dbReference type="NCBI Taxonomy" id="33205"/>
    <lineage>
        <taxon>Eukaryota</taxon>
        <taxon>Fungi</taxon>
        <taxon>Dikarya</taxon>
        <taxon>Ascomycota</taxon>
        <taxon>Pezizomycotina</taxon>
        <taxon>Sordariomycetes</taxon>
        <taxon>Hypocreomycetidae</taxon>
        <taxon>Hypocreales</taxon>
        <taxon>Nectriaceae</taxon>
        <taxon>Fusarium</taxon>
    </lineage>
</organism>
<dbReference type="InterPro" id="IPR023213">
    <property type="entry name" value="CAT-like_dom_sf"/>
</dbReference>
<protein>
    <recommendedName>
        <fullName evidence="3">Lysr family regulatory protein</fullName>
    </recommendedName>
</protein>
<reference evidence="1" key="1">
    <citation type="submission" date="2018-03" db="EMBL/GenBank/DDBJ databases">
        <authorList>
            <person name="Guldener U."/>
        </authorList>
    </citation>
    <scope>NUCLEOTIDE SEQUENCE</scope>
</reference>
<dbReference type="AlphaFoldDB" id="A0AAE8MG60"/>
<evidence type="ECO:0000313" key="1">
    <source>
        <dbReference type="EMBL" id="SPJ81553.1"/>
    </source>
</evidence>
<keyword evidence="2" id="KW-1185">Reference proteome</keyword>
<dbReference type="Proteomes" id="UP001187734">
    <property type="component" value="Unassembled WGS sequence"/>
</dbReference>
<dbReference type="EMBL" id="ONZP01000322">
    <property type="protein sequence ID" value="SPJ81553.1"/>
    <property type="molecule type" value="Genomic_DNA"/>
</dbReference>
<accession>A0AAE8MG60</accession>